<protein>
    <recommendedName>
        <fullName evidence="1">Dit-like phage tail protein N-terminal domain-containing protein</fullName>
    </recommendedName>
</protein>
<sequence length="245" mass="26517">MASFLSFLSEVVGAFLGTDGETGATLVLSGNSSSVTFPVAPPSFDVENSYNNNVVNVNSLGDINMIGKRGLKTLTFSSFFPAQYYGWETNYPSDDPYTACQKIDDMAQSGQACTISISGTSVNMSCTIDNFKYGEHDSTGDVYFSISLKEYRYIMPATDTINDVTGLKSRVSEAVQESSFVAVAGNDTMDNAAKAIQRNMSIAKQATNRINLYRAMVKSGGIDVGTVIRTVKEGVKINDKDLILW</sequence>
<evidence type="ECO:0000259" key="1">
    <source>
        <dbReference type="Pfam" id="PF21821"/>
    </source>
</evidence>
<reference evidence="2 3" key="1">
    <citation type="journal article" date="2018" name="Genome Announc.">
        <title>Complete genomes of two Megasphaera elsdenii strains, NCIMB 702410 and ATCC 25940.</title>
        <authorList>
            <person name="Hatmaker E.A."/>
            <person name="O'Dell K."/>
            <person name="Riley L.A."/>
            <person name="Klingeman D.M."/>
            <person name="Guss A.M."/>
        </authorList>
    </citation>
    <scope>NUCLEOTIDE SEQUENCE [LARGE SCALE GENOMIC DNA]</scope>
    <source>
        <strain evidence="2 3">NCIMB702410</strain>
    </source>
</reference>
<dbReference type="RefSeq" id="WP_051525009.1">
    <property type="nucleotide sequence ID" value="NZ_CP027569.1"/>
</dbReference>
<accession>A0A2S0M4K2</accession>
<proteinExistence type="predicted"/>
<evidence type="ECO:0000313" key="2">
    <source>
        <dbReference type="EMBL" id="AVO26372.1"/>
    </source>
</evidence>
<dbReference type="OrthoDB" id="9800780at2"/>
<evidence type="ECO:0000313" key="3">
    <source>
        <dbReference type="Proteomes" id="UP000238358"/>
    </source>
</evidence>
<dbReference type="Proteomes" id="UP000238358">
    <property type="component" value="Chromosome"/>
</dbReference>
<dbReference type="Pfam" id="PF21821">
    <property type="entry name" value="Dit_like"/>
    <property type="match status" value="1"/>
</dbReference>
<dbReference type="InterPro" id="IPR048494">
    <property type="entry name" value="Dit-like_N"/>
</dbReference>
<organism evidence="2 3">
    <name type="scientific">Megasphaera elsdenii</name>
    <dbReference type="NCBI Taxonomy" id="907"/>
    <lineage>
        <taxon>Bacteria</taxon>
        <taxon>Bacillati</taxon>
        <taxon>Bacillota</taxon>
        <taxon>Negativicutes</taxon>
        <taxon>Veillonellales</taxon>
        <taxon>Veillonellaceae</taxon>
        <taxon>Megasphaera</taxon>
    </lineage>
</organism>
<dbReference type="EMBL" id="CP027569">
    <property type="protein sequence ID" value="AVO26372.1"/>
    <property type="molecule type" value="Genomic_DNA"/>
</dbReference>
<name>A0A2S0M4K2_MEGEL</name>
<feature type="domain" description="Dit-like phage tail protein N-terminal" evidence="1">
    <location>
        <begin position="70"/>
        <end position="161"/>
    </location>
</feature>
<dbReference type="AlphaFoldDB" id="A0A2S0M4K2"/>
<gene>
    <name evidence="2" type="ORF">C6Y28_01320</name>
</gene>